<dbReference type="Proteomes" id="UP000803884">
    <property type="component" value="Unassembled WGS sequence"/>
</dbReference>
<accession>A0AB34KVY5</accession>
<sequence length="162" mass="17587">MPLAAPAVEPASHLCYFSYKRPVYDHSPVETALSDATCSPSESLFESEQHHLLLAHTDLSGSTTMATADLLKLQTAAAHGTPIRPRPVPQQNLLQVTSDDSSSSSSSSMSMDAYSAPEIARCSRCQRTPSHDTKTGKSNMVQYGLNLWYCSRCASMVGFTDR</sequence>
<feature type="compositionally biased region" description="Low complexity" evidence="1">
    <location>
        <begin position="98"/>
        <end position="110"/>
    </location>
</feature>
<dbReference type="GeneID" id="96004206"/>
<organism evidence="2 3">
    <name type="scientific">Cladosporium halotolerans</name>
    <dbReference type="NCBI Taxonomy" id="1052096"/>
    <lineage>
        <taxon>Eukaryota</taxon>
        <taxon>Fungi</taxon>
        <taxon>Dikarya</taxon>
        <taxon>Ascomycota</taxon>
        <taxon>Pezizomycotina</taxon>
        <taxon>Dothideomycetes</taxon>
        <taxon>Dothideomycetidae</taxon>
        <taxon>Cladosporiales</taxon>
        <taxon>Cladosporiaceae</taxon>
        <taxon>Cladosporium</taxon>
    </lineage>
</organism>
<dbReference type="EMBL" id="JAAQHG020000007">
    <property type="protein sequence ID" value="KAL1588436.1"/>
    <property type="molecule type" value="Genomic_DNA"/>
</dbReference>
<evidence type="ECO:0000313" key="2">
    <source>
        <dbReference type="EMBL" id="KAL1588436.1"/>
    </source>
</evidence>
<name>A0AB34KVY5_9PEZI</name>
<feature type="region of interest" description="Disordered" evidence="1">
    <location>
        <begin position="80"/>
        <end position="110"/>
    </location>
</feature>
<gene>
    <name evidence="2" type="ORF">WHR41_02762</name>
</gene>
<reference evidence="2 3" key="1">
    <citation type="journal article" date="2020" name="Microbiol. Resour. Announc.">
        <title>Draft Genome Sequence of a Cladosporium Species Isolated from the Mesophotic Ascidian Didemnum maculosum.</title>
        <authorList>
            <person name="Gioti A."/>
            <person name="Siaperas R."/>
            <person name="Nikolaivits E."/>
            <person name="Le Goff G."/>
            <person name="Ouazzani J."/>
            <person name="Kotoulas G."/>
            <person name="Topakas E."/>
        </authorList>
    </citation>
    <scope>NUCLEOTIDE SEQUENCE [LARGE SCALE GENOMIC DNA]</scope>
    <source>
        <strain evidence="2 3">TM138-S3</strain>
    </source>
</reference>
<dbReference type="RefSeq" id="XP_069231541.1">
    <property type="nucleotide sequence ID" value="XM_069371368.1"/>
</dbReference>
<proteinExistence type="predicted"/>
<keyword evidence="3" id="KW-1185">Reference proteome</keyword>
<evidence type="ECO:0000256" key="1">
    <source>
        <dbReference type="SAM" id="MobiDB-lite"/>
    </source>
</evidence>
<protein>
    <submittedName>
        <fullName evidence="2">Uncharacterized protein</fullName>
    </submittedName>
</protein>
<dbReference type="AlphaFoldDB" id="A0AB34KVY5"/>
<evidence type="ECO:0000313" key="3">
    <source>
        <dbReference type="Proteomes" id="UP000803884"/>
    </source>
</evidence>
<comment type="caution">
    <text evidence="2">The sequence shown here is derived from an EMBL/GenBank/DDBJ whole genome shotgun (WGS) entry which is preliminary data.</text>
</comment>